<dbReference type="GO" id="GO:0003677">
    <property type="term" value="F:DNA binding"/>
    <property type="evidence" value="ECO:0007669"/>
    <property type="project" value="UniProtKB-KW"/>
</dbReference>
<dbReference type="RefSeq" id="WP_136411251.1">
    <property type="nucleotide sequence ID" value="NZ_CP039393.1"/>
</dbReference>
<protein>
    <submittedName>
        <fullName evidence="1">MmcQ/YjbR family DNA-binding protein</fullName>
    </submittedName>
</protein>
<keyword evidence="2" id="KW-1185">Reference proteome</keyword>
<dbReference type="Pfam" id="PF04237">
    <property type="entry name" value="YjbR"/>
    <property type="match status" value="1"/>
</dbReference>
<dbReference type="KEGG" id="mgod:E7746_14280"/>
<name>A0A4P7VRJ4_9BACT</name>
<proteinExistence type="predicted"/>
<evidence type="ECO:0000313" key="1">
    <source>
        <dbReference type="EMBL" id="QCD36962.1"/>
    </source>
</evidence>
<dbReference type="EMBL" id="CP039393">
    <property type="protein sequence ID" value="QCD36962.1"/>
    <property type="molecule type" value="Genomic_DNA"/>
</dbReference>
<accession>A0A4P7VRJ4</accession>
<dbReference type="InterPro" id="IPR038056">
    <property type="entry name" value="YjbR-like_sf"/>
</dbReference>
<reference evidence="1 2" key="1">
    <citation type="submission" date="2019-02" db="EMBL/GenBank/DDBJ databases">
        <title>Isolation and identification of novel species under the genus Muribaculum.</title>
        <authorList>
            <person name="Miyake S."/>
            <person name="Ding Y."/>
            <person name="Low A."/>
            <person name="Soh M."/>
            <person name="Seedorf H."/>
        </authorList>
    </citation>
    <scope>NUCLEOTIDE SEQUENCE [LARGE SCALE GENOMIC DNA]</scope>
    <source>
        <strain evidence="1 2">TLL-A4</strain>
    </source>
</reference>
<keyword evidence="1" id="KW-0238">DNA-binding</keyword>
<dbReference type="PANTHER" id="PTHR35145:SF1">
    <property type="entry name" value="CYTOPLASMIC PROTEIN"/>
    <property type="match status" value="1"/>
</dbReference>
<organism evidence="1 2">
    <name type="scientific">Muribaculum gordoncarteri</name>
    <dbReference type="NCBI Taxonomy" id="2530390"/>
    <lineage>
        <taxon>Bacteria</taxon>
        <taxon>Pseudomonadati</taxon>
        <taxon>Bacteroidota</taxon>
        <taxon>Bacteroidia</taxon>
        <taxon>Bacteroidales</taxon>
        <taxon>Muribaculaceae</taxon>
        <taxon>Muribaculum</taxon>
    </lineage>
</organism>
<dbReference type="PANTHER" id="PTHR35145">
    <property type="entry name" value="CYTOPLASMIC PROTEIN-RELATED"/>
    <property type="match status" value="1"/>
</dbReference>
<dbReference type="InterPro" id="IPR007351">
    <property type="entry name" value="YjbR"/>
</dbReference>
<sequence>MNIEEFREYCLSMDGVTEKTPFGKFARRYDSILVFYILDHMFCFVDMDDFTSVTVKSTPEEIAEIRNRHLSVSNPLNQSLRHWIQLNLNGDIPDPEIYTLVQRAYTLVQSKYTPKKNP</sequence>
<dbReference type="Proteomes" id="UP000297031">
    <property type="component" value="Chromosome"/>
</dbReference>
<dbReference type="SUPFAM" id="SSF142906">
    <property type="entry name" value="YjbR-like"/>
    <property type="match status" value="1"/>
</dbReference>
<dbReference type="AlphaFoldDB" id="A0A4P7VRJ4"/>
<evidence type="ECO:0000313" key="2">
    <source>
        <dbReference type="Proteomes" id="UP000297031"/>
    </source>
</evidence>
<dbReference type="Gene3D" id="3.90.1150.30">
    <property type="match status" value="1"/>
</dbReference>
<dbReference type="InterPro" id="IPR058532">
    <property type="entry name" value="YjbR/MT2646/Rv2570-like"/>
</dbReference>
<dbReference type="OrthoDB" id="9789813at2"/>
<gene>
    <name evidence="1" type="ORF">E7746_14280</name>
</gene>